<evidence type="ECO:0000313" key="5">
    <source>
        <dbReference type="Proteomes" id="UP001174839"/>
    </source>
</evidence>
<comment type="caution">
    <text evidence="4">The sequence shown here is derived from an EMBL/GenBank/DDBJ whole genome shotgun (WGS) entry which is preliminary data.</text>
</comment>
<dbReference type="PANTHER" id="PTHR13799:SF14">
    <property type="entry name" value="GTP CYCLOHYDROLASE 1 TYPE 2 HOMOLOG"/>
    <property type="match status" value="1"/>
</dbReference>
<accession>A0ABT7WHD6</accession>
<dbReference type="InterPro" id="IPR036069">
    <property type="entry name" value="DUF34/NIF3_sf"/>
</dbReference>
<keyword evidence="2 3" id="KW-0479">Metal-binding</keyword>
<dbReference type="EMBL" id="JAUDUY010000008">
    <property type="protein sequence ID" value="MDM9632337.1"/>
    <property type="molecule type" value="Genomic_DNA"/>
</dbReference>
<reference evidence="4" key="1">
    <citation type="submission" date="2023-06" db="EMBL/GenBank/DDBJ databases">
        <title>Robiginitalea aurantiacus sp. nov. and Algoriphagus sediminis sp. nov., isolated from coastal sediment.</title>
        <authorList>
            <person name="Zhou Z.Y."/>
            <person name="An J."/>
            <person name="Jia Y.W."/>
            <person name="Du Z.J."/>
        </authorList>
    </citation>
    <scope>NUCLEOTIDE SEQUENCE</scope>
    <source>
        <strain evidence="4">M39</strain>
    </source>
</reference>
<sequence length="364" mass="39942">MTVKAITDILEQKAPLQLAEDFDNVGLLVGNPNMQVSGILVTLDTLEEVVDEAIERKCNLIVSFHPILFRGLKKITGSTYVERVVTKAIQHNIALYSMHTALDNVPDGVSGKMCEVLGLEKPQVLLPSRGKIKKLLTYVPVPSRDALLEKLFEAGAGQLGNYSQCSFTAEGTGGFVPEADAKPNLGTHGKRHRETETQIHITFKAHLEKTVLQALFENHPYEEVAYEVTTLDNAYTGIGMGMTGLLPEPMAPTAFLKEVKKRFNSGCIRHSALSETPIRKVAVLGGSGAFAIDAARVSGADIFITADVKYHEFFKAEGKMVIADIGHYETEQFTKNLLAEYLSEKIPNFAISLSETKTNPINYF</sequence>
<dbReference type="InterPro" id="IPR002678">
    <property type="entry name" value="DUF34/NIF3"/>
</dbReference>
<organism evidence="4 5">
    <name type="scientific">Robiginitalea aurantiaca</name>
    <dbReference type="NCBI Taxonomy" id="3056915"/>
    <lineage>
        <taxon>Bacteria</taxon>
        <taxon>Pseudomonadati</taxon>
        <taxon>Bacteroidota</taxon>
        <taxon>Flavobacteriia</taxon>
        <taxon>Flavobacteriales</taxon>
        <taxon>Flavobacteriaceae</taxon>
        <taxon>Robiginitalea</taxon>
    </lineage>
</organism>
<dbReference type="NCBIfam" id="TIGR00486">
    <property type="entry name" value="YbgI_SA1388"/>
    <property type="match status" value="1"/>
</dbReference>
<protein>
    <recommendedName>
        <fullName evidence="3">GTP cyclohydrolase 1 type 2 homolog</fullName>
    </recommendedName>
</protein>
<dbReference type="RefSeq" id="WP_289725704.1">
    <property type="nucleotide sequence ID" value="NZ_JAUDUY010000008.1"/>
</dbReference>
<dbReference type="SUPFAM" id="SSF102705">
    <property type="entry name" value="NIF3 (NGG1p interacting factor 3)-like"/>
    <property type="match status" value="1"/>
</dbReference>
<gene>
    <name evidence="4" type="ORF">QU605_12705</name>
</gene>
<evidence type="ECO:0000313" key="4">
    <source>
        <dbReference type="EMBL" id="MDM9632337.1"/>
    </source>
</evidence>
<comment type="similarity">
    <text evidence="1 3">Belongs to the GTP cyclohydrolase I type 2/NIF3 family.</text>
</comment>
<evidence type="ECO:0000256" key="3">
    <source>
        <dbReference type="PIRNR" id="PIRNR037489"/>
    </source>
</evidence>
<proteinExistence type="inferred from homology"/>
<dbReference type="PIRSF" id="PIRSF037489">
    <property type="entry name" value="UCP037489_NIF3_YqfO"/>
    <property type="match status" value="1"/>
</dbReference>
<dbReference type="Gene3D" id="3.40.1390.30">
    <property type="entry name" value="NIF3 (NGG1p interacting factor 3)-like"/>
    <property type="match status" value="1"/>
</dbReference>
<keyword evidence="5" id="KW-1185">Reference proteome</keyword>
<evidence type="ECO:0000256" key="1">
    <source>
        <dbReference type="ARBA" id="ARBA00006964"/>
    </source>
</evidence>
<dbReference type="PANTHER" id="PTHR13799">
    <property type="entry name" value="NGG1 INTERACTING FACTOR 3"/>
    <property type="match status" value="1"/>
</dbReference>
<dbReference type="InterPro" id="IPR015867">
    <property type="entry name" value="N-reg_PII/ATP_PRibTrfase_C"/>
</dbReference>
<evidence type="ECO:0000256" key="2">
    <source>
        <dbReference type="ARBA" id="ARBA00022723"/>
    </source>
</evidence>
<dbReference type="Proteomes" id="UP001174839">
    <property type="component" value="Unassembled WGS sequence"/>
</dbReference>
<name>A0ABT7WHD6_9FLAO</name>
<dbReference type="Gene3D" id="3.30.70.120">
    <property type="match status" value="1"/>
</dbReference>
<dbReference type="Pfam" id="PF01784">
    <property type="entry name" value="DUF34_NIF3"/>
    <property type="match status" value="1"/>
</dbReference>
<dbReference type="InterPro" id="IPR017221">
    <property type="entry name" value="DUF34/NIF3_bac"/>
</dbReference>